<dbReference type="Proteomes" id="UP000224634">
    <property type="component" value="Unassembled WGS sequence"/>
</dbReference>
<organism evidence="1 2">
    <name type="scientific">Polytolypa hystricis (strain UAMH7299)</name>
    <dbReference type="NCBI Taxonomy" id="1447883"/>
    <lineage>
        <taxon>Eukaryota</taxon>
        <taxon>Fungi</taxon>
        <taxon>Dikarya</taxon>
        <taxon>Ascomycota</taxon>
        <taxon>Pezizomycotina</taxon>
        <taxon>Eurotiomycetes</taxon>
        <taxon>Eurotiomycetidae</taxon>
        <taxon>Onygenales</taxon>
        <taxon>Onygenales incertae sedis</taxon>
        <taxon>Polytolypa</taxon>
    </lineage>
</organism>
<dbReference type="STRING" id="1447883.A0A2B7Z2H7"/>
<dbReference type="PANTHER" id="PTHR28064">
    <property type="entry name" value="INNER KINETOCHORE SUBUNIT NKP2"/>
    <property type="match status" value="1"/>
</dbReference>
<keyword evidence="2" id="KW-1185">Reference proteome</keyword>
<dbReference type="PANTHER" id="PTHR28064:SF1">
    <property type="entry name" value="INNER KINETOCHORE SUBUNIT NKP2"/>
    <property type="match status" value="1"/>
</dbReference>
<protein>
    <recommendedName>
        <fullName evidence="3">Cnl2/NKP2 family protein</fullName>
    </recommendedName>
</protein>
<evidence type="ECO:0000313" key="1">
    <source>
        <dbReference type="EMBL" id="PGH27272.1"/>
    </source>
</evidence>
<dbReference type="GO" id="GO:0007059">
    <property type="term" value="P:chromosome segregation"/>
    <property type="evidence" value="ECO:0007669"/>
    <property type="project" value="TreeGrafter"/>
</dbReference>
<dbReference type="OrthoDB" id="2311687at2759"/>
<name>A0A2B7Z2H7_POLH7</name>
<accession>A0A2B7Z2H7</accession>
<dbReference type="Pfam" id="PF09447">
    <property type="entry name" value="Cnl2_NKP2"/>
    <property type="match status" value="1"/>
</dbReference>
<comment type="caution">
    <text evidence="1">The sequence shown here is derived from an EMBL/GenBank/DDBJ whole genome shotgun (WGS) entry which is preliminary data.</text>
</comment>
<evidence type="ECO:0000313" key="2">
    <source>
        <dbReference type="Proteomes" id="UP000224634"/>
    </source>
</evidence>
<dbReference type="AlphaFoldDB" id="A0A2B7Z2H7"/>
<gene>
    <name evidence="1" type="ORF">AJ80_00982</name>
</gene>
<dbReference type="EMBL" id="PDNA01000008">
    <property type="protein sequence ID" value="PGH27272.1"/>
    <property type="molecule type" value="Genomic_DNA"/>
</dbReference>
<evidence type="ECO:0008006" key="3">
    <source>
        <dbReference type="Google" id="ProtNLM"/>
    </source>
</evidence>
<proteinExistence type="predicted"/>
<dbReference type="GO" id="GO:0031511">
    <property type="term" value="C:Mis6-Sim4 complex"/>
    <property type="evidence" value="ECO:0007669"/>
    <property type="project" value="TreeGrafter"/>
</dbReference>
<sequence>MAPSEESILINFLLSPSPLPTVITLEKFTELFPKRLRAHPQIRVLYRELQHLRTQDIDLVQENINKELRRGERQKQELRNAKAATGVSGMNRHDAMEIDMDIHLFGQAPNPSSNDCHSLETLLPEMERACSHMEKEIEVTEAEAASIMTELNAVVGELSDLRYGKLNKPPGVADDIVNETVKGLKKLEAACAFTAMR</sequence>
<dbReference type="InterPro" id="IPR018565">
    <property type="entry name" value="Nkp2/Cnl2"/>
</dbReference>
<reference evidence="1 2" key="1">
    <citation type="submission" date="2017-10" db="EMBL/GenBank/DDBJ databases">
        <title>Comparative genomics in systemic dimorphic fungi from Ajellomycetaceae.</title>
        <authorList>
            <person name="Munoz J.F."/>
            <person name="Mcewen J.G."/>
            <person name="Clay O.K."/>
            <person name="Cuomo C.A."/>
        </authorList>
    </citation>
    <scope>NUCLEOTIDE SEQUENCE [LARGE SCALE GENOMIC DNA]</scope>
    <source>
        <strain evidence="1 2">UAMH7299</strain>
    </source>
</reference>